<dbReference type="InterPro" id="IPR036390">
    <property type="entry name" value="WH_DNA-bd_sf"/>
</dbReference>
<dbReference type="NCBIfam" id="NF033788">
    <property type="entry name" value="HTH_metalloreg"/>
    <property type="match status" value="1"/>
</dbReference>
<dbReference type="InterPro" id="IPR036388">
    <property type="entry name" value="WH-like_DNA-bd_sf"/>
</dbReference>
<dbReference type="InterPro" id="IPR011991">
    <property type="entry name" value="ArsR-like_HTH"/>
</dbReference>
<reference evidence="5 6" key="1">
    <citation type="submission" date="2020-10" db="EMBL/GenBank/DDBJ databases">
        <title>Haloactinobacterium sp. RN3S43, a bacterium isolated from saline soil.</title>
        <authorList>
            <person name="Sun J.-Q."/>
        </authorList>
    </citation>
    <scope>NUCLEOTIDE SEQUENCE [LARGE SCALE GENOMIC DNA]</scope>
    <source>
        <strain evidence="5 6">RN3S43</strain>
    </source>
</reference>
<evidence type="ECO:0000259" key="4">
    <source>
        <dbReference type="PROSITE" id="PS50987"/>
    </source>
</evidence>
<dbReference type="SUPFAM" id="SSF46785">
    <property type="entry name" value="Winged helix' DNA-binding domain"/>
    <property type="match status" value="1"/>
</dbReference>
<dbReference type="InterPro" id="IPR051081">
    <property type="entry name" value="HTH_MetalResp_TranReg"/>
</dbReference>
<accession>A0A7M1SRM7</accession>
<evidence type="ECO:0000313" key="6">
    <source>
        <dbReference type="Proteomes" id="UP000593758"/>
    </source>
</evidence>
<organism evidence="5 6">
    <name type="scientific">Ruania alkalisoli</name>
    <dbReference type="NCBI Taxonomy" id="2779775"/>
    <lineage>
        <taxon>Bacteria</taxon>
        <taxon>Bacillati</taxon>
        <taxon>Actinomycetota</taxon>
        <taxon>Actinomycetes</taxon>
        <taxon>Micrococcales</taxon>
        <taxon>Ruaniaceae</taxon>
        <taxon>Ruania</taxon>
    </lineage>
</organism>
<keyword evidence="1" id="KW-0805">Transcription regulation</keyword>
<dbReference type="CDD" id="cd00090">
    <property type="entry name" value="HTH_ARSR"/>
    <property type="match status" value="1"/>
</dbReference>
<dbReference type="PANTHER" id="PTHR33154:SF33">
    <property type="entry name" value="TRANSCRIPTIONAL REPRESSOR SDPR"/>
    <property type="match status" value="1"/>
</dbReference>
<dbReference type="Pfam" id="PF12840">
    <property type="entry name" value="HTH_20"/>
    <property type="match status" value="1"/>
</dbReference>
<dbReference type="RefSeq" id="WP_193495815.1">
    <property type="nucleotide sequence ID" value="NZ_CP063169.1"/>
</dbReference>
<dbReference type="Proteomes" id="UP000593758">
    <property type="component" value="Chromosome"/>
</dbReference>
<dbReference type="GO" id="GO:0003677">
    <property type="term" value="F:DNA binding"/>
    <property type="evidence" value="ECO:0007669"/>
    <property type="project" value="UniProtKB-KW"/>
</dbReference>
<evidence type="ECO:0000256" key="2">
    <source>
        <dbReference type="ARBA" id="ARBA00023125"/>
    </source>
</evidence>
<keyword evidence="3" id="KW-0804">Transcription</keyword>
<protein>
    <submittedName>
        <fullName evidence="5">Winged helix-turn-helix transcriptional regulator</fullName>
    </submittedName>
</protein>
<feature type="domain" description="HTH arsR-type" evidence="4">
    <location>
        <begin position="1"/>
        <end position="86"/>
    </location>
</feature>
<keyword evidence="6" id="KW-1185">Reference proteome</keyword>
<gene>
    <name evidence="5" type="ORF">IM660_12095</name>
</gene>
<sequence>MDVFEALGAPHRRAIVELLGDGESTAGQIASHFSISRPAISQHLGVLVDAGVLHVRAAGRERRYSLRTESLAEVENWLESQRVRWACVLDRLSEAMDSGEGER</sequence>
<dbReference type="Gene3D" id="1.10.10.10">
    <property type="entry name" value="Winged helix-like DNA-binding domain superfamily/Winged helix DNA-binding domain"/>
    <property type="match status" value="1"/>
</dbReference>
<dbReference type="KEGG" id="halt:IM660_12095"/>
<dbReference type="PANTHER" id="PTHR33154">
    <property type="entry name" value="TRANSCRIPTIONAL REGULATOR, ARSR FAMILY"/>
    <property type="match status" value="1"/>
</dbReference>
<dbReference type="PROSITE" id="PS50987">
    <property type="entry name" value="HTH_ARSR_2"/>
    <property type="match status" value="1"/>
</dbReference>
<evidence type="ECO:0000256" key="3">
    <source>
        <dbReference type="ARBA" id="ARBA00023163"/>
    </source>
</evidence>
<name>A0A7M1SRM7_9MICO</name>
<dbReference type="PRINTS" id="PR00778">
    <property type="entry name" value="HTHARSR"/>
</dbReference>
<dbReference type="GO" id="GO:0003700">
    <property type="term" value="F:DNA-binding transcription factor activity"/>
    <property type="evidence" value="ECO:0007669"/>
    <property type="project" value="InterPro"/>
</dbReference>
<dbReference type="AlphaFoldDB" id="A0A7M1SRM7"/>
<dbReference type="EMBL" id="CP063169">
    <property type="protein sequence ID" value="QOR69432.1"/>
    <property type="molecule type" value="Genomic_DNA"/>
</dbReference>
<proteinExistence type="predicted"/>
<evidence type="ECO:0000313" key="5">
    <source>
        <dbReference type="EMBL" id="QOR69432.1"/>
    </source>
</evidence>
<dbReference type="InterPro" id="IPR001845">
    <property type="entry name" value="HTH_ArsR_DNA-bd_dom"/>
</dbReference>
<dbReference type="SMART" id="SM00418">
    <property type="entry name" value="HTH_ARSR"/>
    <property type="match status" value="1"/>
</dbReference>
<keyword evidence="2" id="KW-0238">DNA-binding</keyword>
<evidence type="ECO:0000256" key="1">
    <source>
        <dbReference type="ARBA" id="ARBA00023015"/>
    </source>
</evidence>